<reference evidence="2 3" key="1">
    <citation type="submission" date="2019-03" db="EMBL/GenBank/DDBJ databases">
        <title>Genomic Encyclopedia of Type Strains, Phase IV (KMG-IV): sequencing the most valuable type-strain genomes for metagenomic binning, comparative biology and taxonomic classification.</title>
        <authorList>
            <person name="Goeker M."/>
        </authorList>
    </citation>
    <scope>NUCLEOTIDE SEQUENCE [LARGE SCALE GENOMIC DNA]</scope>
    <source>
        <strain evidence="2 3">DSM 24830</strain>
    </source>
</reference>
<keyword evidence="1" id="KW-1133">Transmembrane helix</keyword>
<dbReference type="Proteomes" id="UP000294887">
    <property type="component" value="Unassembled WGS sequence"/>
</dbReference>
<evidence type="ECO:0000256" key="1">
    <source>
        <dbReference type="SAM" id="Phobius"/>
    </source>
</evidence>
<proteinExistence type="predicted"/>
<evidence type="ECO:0000313" key="2">
    <source>
        <dbReference type="EMBL" id="TCJ88575.1"/>
    </source>
</evidence>
<keyword evidence="3" id="KW-1185">Reference proteome</keyword>
<dbReference type="AlphaFoldDB" id="A0A4V2P976"/>
<name>A0A4V2P976_9GAMM</name>
<keyword evidence="1" id="KW-0472">Membrane</keyword>
<dbReference type="EMBL" id="SMFQ01000002">
    <property type="protein sequence ID" value="TCJ88575.1"/>
    <property type="molecule type" value="Genomic_DNA"/>
</dbReference>
<feature type="transmembrane region" description="Helical" evidence="1">
    <location>
        <begin position="20"/>
        <end position="37"/>
    </location>
</feature>
<protein>
    <recommendedName>
        <fullName evidence="4">Energy-coupling factor transport system substrate-specific component</fullName>
    </recommendedName>
</protein>
<feature type="transmembrane region" description="Helical" evidence="1">
    <location>
        <begin position="169"/>
        <end position="191"/>
    </location>
</feature>
<feature type="transmembrane region" description="Helical" evidence="1">
    <location>
        <begin position="94"/>
        <end position="113"/>
    </location>
</feature>
<feature type="transmembrane region" description="Helical" evidence="1">
    <location>
        <begin position="49"/>
        <end position="82"/>
    </location>
</feature>
<feature type="transmembrane region" description="Helical" evidence="1">
    <location>
        <begin position="125"/>
        <end position="149"/>
    </location>
</feature>
<accession>A0A4V2P976</accession>
<comment type="caution">
    <text evidence="2">The sequence shown here is derived from an EMBL/GenBank/DDBJ whole genome shotgun (WGS) entry which is preliminary data.</text>
</comment>
<evidence type="ECO:0000313" key="3">
    <source>
        <dbReference type="Proteomes" id="UP000294887"/>
    </source>
</evidence>
<sequence length="203" mass="22766">MYNPIKVESNMSEFKASSLTKNQTFLIGGLLMLILITTRSHFFHHIQDASWAIFFILGFYLRSAIGLPIFLLAAFIVDLIVIESKGGESFCFTISYPFLAPAYGSLWLAGRWFSNHYSENLRGLLYFIGAAVVGITVCNIISSGGFYFFSGRFAETSMAEFAGRIARFLPMFMKTTVMYLAMAAVVHWAFIQASKFSQEARTS</sequence>
<gene>
    <name evidence="2" type="ORF">EV695_0432</name>
</gene>
<organism evidence="2 3">
    <name type="scientific">Cocleimonas flava</name>
    <dbReference type="NCBI Taxonomy" id="634765"/>
    <lineage>
        <taxon>Bacteria</taxon>
        <taxon>Pseudomonadati</taxon>
        <taxon>Pseudomonadota</taxon>
        <taxon>Gammaproteobacteria</taxon>
        <taxon>Thiotrichales</taxon>
        <taxon>Thiotrichaceae</taxon>
        <taxon>Cocleimonas</taxon>
    </lineage>
</organism>
<keyword evidence="1" id="KW-0812">Transmembrane</keyword>
<evidence type="ECO:0008006" key="4">
    <source>
        <dbReference type="Google" id="ProtNLM"/>
    </source>
</evidence>